<dbReference type="Proteomes" id="UP001161247">
    <property type="component" value="Chromosome 9"/>
</dbReference>
<gene>
    <name evidence="1" type="ORF">OLC1_LOCUS23915</name>
</gene>
<dbReference type="EMBL" id="OX459126">
    <property type="protein sequence ID" value="CAI9117929.1"/>
    <property type="molecule type" value="Genomic_DNA"/>
</dbReference>
<reference evidence="1" key="1">
    <citation type="submission" date="2023-03" db="EMBL/GenBank/DDBJ databases">
        <authorList>
            <person name="Julca I."/>
        </authorList>
    </citation>
    <scope>NUCLEOTIDE SEQUENCE</scope>
</reference>
<proteinExistence type="predicted"/>
<evidence type="ECO:0000313" key="1">
    <source>
        <dbReference type="EMBL" id="CAI9117929.1"/>
    </source>
</evidence>
<accession>A0AAV1EE30</accession>
<organism evidence="1 2">
    <name type="scientific">Oldenlandia corymbosa var. corymbosa</name>
    <dbReference type="NCBI Taxonomy" id="529605"/>
    <lineage>
        <taxon>Eukaryota</taxon>
        <taxon>Viridiplantae</taxon>
        <taxon>Streptophyta</taxon>
        <taxon>Embryophyta</taxon>
        <taxon>Tracheophyta</taxon>
        <taxon>Spermatophyta</taxon>
        <taxon>Magnoliopsida</taxon>
        <taxon>eudicotyledons</taxon>
        <taxon>Gunneridae</taxon>
        <taxon>Pentapetalae</taxon>
        <taxon>asterids</taxon>
        <taxon>lamiids</taxon>
        <taxon>Gentianales</taxon>
        <taxon>Rubiaceae</taxon>
        <taxon>Rubioideae</taxon>
        <taxon>Spermacoceae</taxon>
        <taxon>Hedyotis-Oldenlandia complex</taxon>
        <taxon>Oldenlandia</taxon>
    </lineage>
</organism>
<keyword evidence="2" id="KW-1185">Reference proteome</keyword>
<dbReference type="AlphaFoldDB" id="A0AAV1EE30"/>
<evidence type="ECO:0000313" key="2">
    <source>
        <dbReference type="Proteomes" id="UP001161247"/>
    </source>
</evidence>
<protein>
    <submittedName>
        <fullName evidence="1">OLC1v1019421C1</fullName>
    </submittedName>
</protein>
<sequence>MECIDFISRIHQSPPQIFFQLGRLCSHQLLFRRYAPLVLGLGFKAKETRLSLLAPVLFDGRNNTTLESIALPPYNLVGCANGLVCVYINADLFFWNPVIRKLKKLPTLIDAKPKKGKYCETFFAYNETDDDYQVYIITCRDSGSVDERLAKSLIINNGLSNLCLGYSEFA</sequence>
<name>A0AAV1EE30_OLDCO</name>